<protein>
    <submittedName>
        <fullName evidence="2">Uncharacterized protein</fullName>
    </submittedName>
</protein>
<gene>
    <name evidence="2" type="ORF">GYMLUDRAFT_51156</name>
</gene>
<evidence type="ECO:0000256" key="1">
    <source>
        <dbReference type="SAM" id="MobiDB-lite"/>
    </source>
</evidence>
<sequence length="138" mass="15844">MPAGMLGHGRRCAFLALPRLVEISFQKRSERERNRVGREGNLFIIDRSNSCVHRHFTPSRFSCQIFPSSMNIPTRPTCLIPLTRIFFKCCGLRPQNDTGNREDSNASPSSSESMYKDNGNQSTFDIAYDPSRQREWIK</sequence>
<proteinExistence type="predicted"/>
<dbReference type="Proteomes" id="UP000053593">
    <property type="component" value="Unassembled WGS sequence"/>
</dbReference>
<keyword evidence="3" id="KW-1185">Reference proteome</keyword>
<dbReference type="HOGENOM" id="CLU_1855481_0_0_1"/>
<evidence type="ECO:0000313" key="2">
    <source>
        <dbReference type="EMBL" id="KIK50483.1"/>
    </source>
</evidence>
<reference evidence="2 3" key="1">
    <citation type="submission" date="2014-04" db="EMBL/GenBank/DDBJ databases">
        <title>Evolutionary Origins and Diversification of the Mycorrhizal Mutualists.</title>
        <authorList>
            <consortium name="DOE Joint Genome Institute"/>
            <consortium name="Mycorrhizal Genomics Consortium"/>
            <person name="Kohler A."/>
            <person name="Kuo A."/>
            <person name="Nagy L.G."/>
            <person name="Floudas D."/>
            <person name="Copeland A."/>
            <person name="Barry K.W."/>
            <person name="Cichocki N."/>
            <person name="Veneault-Fourrey C."/>
            <person name="LaButti K."/>
            <person name="Lindquist E.A."/>
            <person name="Lipzen A."/>
            <person name="Lundell T."/>
            <person name="Morin E."/>
            <person name="Murat C."/>
            <person name="Riley R."/>
            <person name="Ohm R."/>
            <person name="Sun H."/>
            <person name="Tunlid A."/>
            <person name="Henrissat B."/>
            <person name="Grigoriev I.V."/>
            <person name="Hibbett D.S."/>
            <person name="Martin F."/>
        </authorList>
    </citation>
    <scope>NUCLEOTIDE SEQUENCE [LARGE SCALE GENOMIC DNA]</scope>
    <source>
        <strain evidence="2 3">FD-317 M1</strain>
    </source>
</reference>
<evidence type="ECO:0000313" key="3">
    <source>
        <dbReference type="Proteomes" id="UP000053593"/>
    </source>
</evidence>
<dbReference type="AlphaFoldDB" id="A0A0D0C710"/>
<feature type="region of interest" description="Disordered" evidence="1">
    <location>
        <begin position="93"/>
        <end position="138"/>
    </location>
</feature>
<dbReference type="EMBL" id="KN834900">
    <property type="protein sequence ID" value="KIK50483.1"/>
    <property type="molecule type" value="Genomic_DNA"/>
</dbReference>
<organism evidence="2 3">
    <name type="scientific">Collybiopsis luxurians FD-317 M1</name>
    <dbReference type="NCBI Taxonomy" id="944289"/>
    <lineage>
        <taxon>Eukaryota</taxon>
        <taxon>Fungi</taxon>
        <taxon>Dikarya</taxon>
        <taxon>Basidiomycota</taxon>
        <taxon>Agaricomycotina</taxon>
        <taxon>Agaricomycetes</taxon>
        <taxon>Agaricomycetidae</taxon>
        <taxon>Agaricales</taxon>
        <taxon>Marasmiineae</taxon>
        <taxon>Omphalotaceae</taxon>
        <taxon>Collybiopsis</taxon>
        <taxon>Collybiopsis luxurians</taxon>
    </lineage>
</organism>
<name>A0A0D0C710_9AGAR</name>
<accession>A0A0D0C710</accession>